<name>A0A916DS22_9BACT</name>
<dbReference type="RefSeq" id="WP_264793333.1">
    <property type="nucleotide sequence ID" value="NZ_AP026867.1"/>
</dbReference>
<accession>A0A916DS22</accession>
<protein>
    <submittedName>
        <fullName evidence="1">Uncharacterized protein</fullName>
    </submittedName>
</protein>
<keyword evidence="2" id="KW-1185">Reference proteome</keyword>
<evidence type="ECO:0000313" key="1">
    <source>
        <dbReference type="EMBL" id="BDS12234.1"/>
    </source>
</evidence>
<dbReference type="AlphaFoldDB" id="A0A916DS22"/>
<sequence>MVLTKRNLLATLLTLVIGMQFSCKKDAPAPINPPPSILEQFYSIGAKQVASDLIRTSDGGYLMVGTSYPNTTDPEGDIVVIKTDSIGVQQWHSLLGKTAGAGTGNLAGMHIEYHEEGVKIAELPNQTGYTVAANRTYVAYPTASSTTGTKKQTKIVMYSLDNSGAAQTADGHELRANTDFTENVSDFKIDNSNGNLHYILTGYTTNVNPNKPNDPNNGIYDLTDIVTILMDASFSEVWATGATAYGFLGKDHGTSVQILPDGYLVVGTIEEQHTANGPFMGRLAAIKMRKDNGVPTNPMYFGDQDYNFEGAYSTYDATAGHITIAATVAGGNSAYTGQIAVLQLDENLNAQTPNPIAFGLTFLDPTPPTATSINNSFKVQSIAALPNNDGFLIASTMTDNLGKDICISKLNDDFSLPATDWPYYHGYTTGNSMSTTQELAGTVLPVIDNNTLIGHAFTGTFNANSSNSQIGWVRF</sequence>
<dbReference type="Proteomes" id="UP001060919">
    <property type="component" value="Chromosome"/>
</dbReference>
<dbReference type="KEGG" id="aup:AsAng_0029530"/>
<dbReference type="EMBL" id="AP026867">
    <property type="protein sequence ID" value="BDS12234.1"/>
    <property type="molecule type" value="Genomic_DNA"/>
</dbReference>
<organism evidence="1 2">
    <name type="scientific">Aureispira anguillae</name>
    <dbReference type="NCBI Taxonomy" id="2864201"/>
    <lineage>
        <taxon>Bacteria</taxon>
        <taxon>Pseudomonadati</taxon>
        <taxon>Bacteroidota</taxon>
        <taxon>Saprospiria</taxon>
        <taxon>Saprospirales</taxon>
        <taxon>Saprospiraceae</taxon>
        <taxon>Aureispira</taxon>
    </lineage>
</organism>
<evidence type="ECO:0000313" key="2">
    <source>
        <dbReference type="Proteomes" id="UP001060919"/>
    </source>
</evidence>
<proteinExistence type="predicted"/>
<reference evidence="1" key="1">
    <citation type="submission" date="2022-09" db="EMBL/GenBank/DDBJ databases">
        <title>Aureispira anguillicida sp. nov., isolated from Leptocephalus of Japanese eel Anguilla japonica.</title>
        <authorList>
            <person name="Yuasa K."/>
            <person name="Mekata T."/>
            <person name="Ikunari K."/>
        </authorList>
    </citation>
    <scope>NUCLEOTIDE SEQUENCE</scope>
    <source>
        <strain evidence="1">EL160426</strain>
    </source>
</reference>
<gene>
    <name evidence="1" type="ORF">AsAng_0029530</name>
</gene>